<sequence>MSSPSAPPFPHPHPHPTWTIQPVTHSTTNEVVTFINKARRTLFPNLQLNNAPLPNDVARTLKRGVFLTARPTSQHDKNALIAVVGYVPYDYSFPQLALHGPGIVEVVRLFVVPEYRRCGLASALFGALEEVARQSGVQCLYLHTHPFLPGAVRFWEKMGFEVRDVEDDPVWRTTHMLMGIESGVSLREEKEED</sequence>
<dbReference type="PANTHER" id="PTHR43877:SF2">
    <property type="entry name" value="AMINOALKYLPHOSPHONATE N-ACETYLTRANSFERASE-RELATED"/>
    <property type="match status" value="1"/>
</dbReference>
<evidence type="ECO:0000313" key="6">
    <source>
        <dbReference type="Proteomes" id="UP000799771"/>
    </source>
</evidence>
<dbReference type="RefSeq" id="XP_033524768.1">
    <property type="nucleotide sequence ID" value="XM_033671431.1"/>
</dbReference>
<evidence type="ECO:0000256" key="3">
    <source>
        <dbReference type="SAM" id="MobiDB-lite"/>
    </source>
</evidence>
<dbReference type="CDD" id="cd04301">
    <property type="entry name" value="NAT_SF"/>
    <property type="match status" value="1"/>
</dbReference>
<dbReference type="GeneID" id="54411863"/>
<dbReference type="PROSITE" id="PS51186">
    <property type="entry name" value="GNAT"/>
    <property type="match status" value="1"/>
</dbReference>
<feature type="compositionally biased region" description="Pro residues" evidence="3">
    <location>
        <begin position="1"/>
        <end position="11"/>
    </location>
</feature>
<dbReference type="Gene3D" id="3.40.630.30">
    <property type="match status" value="1"/>
</dbReference>
<dbReference type="InterPro" id="IPR050832">
    <property type="entry name" value="Bact_Acetyltransf"/>
</dbReference>
<dbReference type="Proteomes" id="UP000799771">
    <property type="component" value="Unassembled WGS sequence"/>
</dbReference>
<reference evidence="5" key="1">
    <citation type="journal article" date="2020" name="Stud. Mycol.">
        <title>101 Dothideomycetes genomes: a test case for predicting lifestyles and emergence of pathogens.</title>
        <authorList>
            <person name="Haridas S."/>
            <person name="Albert R."/>
            <person name="Binder M."/>
            <person name="Bloem J."/>
            <person name="Labutti K."/>
            <person name="Salamov A."/>
            <person name="Andreopoulos B."/>
            <person name="Baker S."/>
            <person name="Barry K."/>
            <person name="Bills G."/>
            <person name="Bluhm B."/>
            <person name="Cannon C."/>
            <person name="Castanera R."/>
            <person name="Culley D."/>
            <person name="Daum C."/>
            <person name="Ezra D."/>
            <person name="Gonzalez J."/>
            <person name="Henrissat B."/>
            <person name="Kuo A."/>
            <person name="Liang C."/>
            <person name="Lipzen A."/>
            <person name="Lutzoni F."/>
            <person name="Magnuson J."/>
            <person name="Mondo S."/>
            <person name="Nolan M."/>
            <person name="Ohm R."/>
            <person name="Pangilinan J."/>
            <person name="Park H.-J."/>
            <person name="Ramirez L."/>
            <person name="Alfaro M."/>
            <person name="Sun H."/>
            <person name="Tritt A."/>
            <person name="Yoshinaga Y."/>
            <person name="Zwiers L.-H."/>
            <person name="Turgeon B."/>
            <person name="Goodwin S."/>
            <person name="Spatafora J."/>
            <person name="Crous P."/>
            <person name="Grigoriev I."/>
        </authorList>
    </citation>
    <scope>NUCLEOTIDE SEQUENCE</scope>
    <source>
        <strain evidence="5">CBS 119687</strain>
    </source>
</reference>
<dbReference type="InterPro" id="IPR000182">
    <property type="entry name" value="GNAT_dom"/>
</dbReference>
<dbReference type="InterPro" id="IPR016181">
    <property type="entry name" value="Acyl_CoA_acyltransferase"/>
</dbReference>
<feature type="domain" description="N-acetyltransferase" evidence="4">
    <location>
        <begin position="32"/>
        <end position="181"/>
    </location>
</feature>
<keyword evidence="2 5" id="KW-0012">Acyltransferase</keyword>
<evidence type="ECO:0000256" key="2">
    <source>
        <dbReference type="ARBA" id="ARBA00023315"/>
    </source>
</evidence>
<proteinExistence type="predicted"/>
<organism evidence="5 6">
    <name type="scientific">Dothidotthia symphoricarpi CBS 119687</name>
    <dbReference type="NCBI Taxonomy" id="1392245"/>
    <lineage>
        <taxon>Eukaryota</taxon>
        <taxon>Fungi</taxon>
        <taxon>Dikarya</taxon>
        <taxon>Ascomycota</taxon>
        <taxon>Pezizomycotina</taxon>
        <taxon>Dothideomycetes</taxon>
        <taxon>Pleosporomycetidae</taxon>
        <taxon>Pleosporales</taxon>
        <taxon>Dothidotthiaceae</taxon>
        <taxon>Dothidotthia</taxon>
    </lineage>
</organism>
<keyword evidence="1 5" id="KW-0808">Transferase</keyword>
<feature type="region of interest" description="Disordered" evidence="3">
    <location>
        <begin position="1"/>
        <end position="20"/>
    </location>
</feature>
<accession>A0A6A6AIX2</accession>
<dbReference type="SUPFAM" id="SSF55729">
    <property type="entry name" value="Acyl-CoA N-acyltransferases (Nat)"/>
    <property type="match status" value="1"/>
</dbReference>
<dbReference type="AlphaFoldDB" id="A0A6A6AIX2"/>
<dbReference type="OrthoDB" id="41532at2759"/>
<keyword evidence="6" id="KW-1185">Reference proteome</keyword>
<dbReference type="GO" id="GO:0016747">
    <property type="term" value="F:acyltransferase activity, transferring groups other than amino-acyl groups"/>
    <property type="evidence" value="ECO:0007669"/>
    <property type="project" value="InterPro"/>
</dbReference>
<protein>
    <submittedName>
        <fullName evidence="5">Acyl-CoA N-acyltransferase</fullName>
    </submittedName>
</protein>
<evidence type="ECO:0000256" key="1">
    <source>
        <dbReference type="ARBA" id="ARBA00022679"/>
    </source>
</evidence>
<gene>
    <name evidence="5" type="ORF">P153DRAFT_395802</name>
</gene>
<evidence type="ECO:0000259" key="4">
    <source>
        <dbReference type="PROSITE" id="PS51186"/>
    </source>
</evidence>
<name>A0A6A6AIX2_9PLEO</name>
<evidence type="ECO:0000313" key="5">
    <source>
        <dbReference type="EMBL" id="KAF2130381.1"/>
    </source>
</evidence>
<dbReference type="PANTHER" id="PTHR43877">
    <property type="entry name" value="AMINOALKYLPHOSPHONATE N-ACETYLTRANSFERASE-RELATED-RELATED"/>
    <property type="match status" value="1"/>
</dbReference>
<dbReference type="EMBL" id="ML977504">
    <property type="protein sequence ID" value="KAF2130381.1"/>
    <property type="molecule type" value="Genomic_DNA"/>
</dbReference>
<dbReference type="Pfam" id="PF00583">
    <property type="entry name" value="Acetyltransf_1"/>
    <property type="match status" value="1"/>
</dbReference>